<dbReference type="GO" id="GO:0050664">
    <property type="term" value="F:oxidoreductase activity, acting on NAD(P)H, oxygen as acceptor"/>
    <property type="evidence" value="ECO:0007669"/>
    <property type="project" value="TreeGrafter"/>
</dbReference>
<sequence>MSKNIIVSGASGGLGKDVVNKLAGGENNLYVTFGSKKVDTFQDLENVTSQVVDLTDQDAAMNFVNATIEKAGTIQAGIFLAGGYAPGNLHATDDALLEKMFNINFFTAFHLVKPLMKHFETTGGGQFIFIGARPALEADQGKGNFAYALSKSLVFKMAEFINSEGKSKNITATVIVPSTIDTPMNREAMPDADFSKWVSGTDIAENIAFVLSESGAKLRETVLKVYNNG</sequence>
<dbReference type="Pfam" id="PF00106">
    <property type="entry name" value="adh_short"/>
    <property type="match status" value="1"/>
</dbReference>
<dbReference type="STRING" id="408657.SAMN04487995_4763"/>
<dbReference type="Proteomes" id="UP000199532">
    <property type="component" value="Unassembled WGS sequence"/>
</dbReference>
<dbReference type="PANTHER" id="PTHR43008">
    <property type="entry name" value="BENZIL REDUCTASE"/>
    <property type="match status" value="1"/>
</dbReference>
<dbReference type="PANTHER" id="PTHR43008:SF4">
    <property type="entry name" value="CHAIN DEHYDROGENASE, PUTATIVE (AFU_ORTHOLOGUE AFUA_4G08710)-RELATED"/>
    <property type="match status" value="1"/>
</dbReference>
<dbReference type="InterPro" id="IPR002347">
    <property type="entry name" value="SDR_fam"/>
</dbReference>
<comment type="similarity">
    <text evidence="1">Belongs to the short-chain dehydrogenases/reductases (SDR) family.</text>
</comment>
<dbReference type="EMBL" id="FNXY01000008">
    <property type="protein sequence ID" value="SEJ45839.1"/>
    <property type="molecule type" value="Genomic_DNA"/>
</dbReference>
<dbReference type="PRINTS" id="PR00081">
    <property type="entry name" value="GDHRDH"/>
</dbReference>
<accession>A0A1H6YX67</accession>
<protein>
    <submittedName>
        <fullName evidence="3">NADP-dependent 3-hydroxy acid dehydrogenase YdfG</fullName>
    </submittedName>
</protein>
<dbReference type="OrthoDB" id="9810908at2"/>
<evidence type="ECO:0000313" key="3">
    <source>
        <dbReference type="EMBL" id="SEJ45839.1"/>
    </source>
</evidence>
<reference evidence="3 4" key="1">
    <citation type="submission" date="2016-10" db="EMBL/GenBank/DDBJ databases">
        <authorList>
            <person name="de Groot N.N."/>
        </authorList>
    </citation>
    <scope>NUCLEOTIDE SEQUENCE [LARGE SCALE GENOMIC DNA]</scope>
    <source>
        <strain evidence="3 4">DSM 19938</strain>
    </source>
</reference>
<evidence type="ECO:0000313" key="4">
    <source>
        <dbReference type="Proteomes" id="UP000199532"/>
    </source>
</evidence>
<dbReference type="InterPro" id="IPR036291">
    <property type="entry name" value="NAD(P)-bd_dom_sf"/>
</dbReference>
<dbReference type="AlphaFoldDB" id="A0A1H6YX67"/>
<evidence type="ECO:0000256" key="2">
    <source>
        <dbReference type="ARBA" id="ARBA00023002"/>
    </source>
</evidence>
<proteinExistence type="inferred from homology"/>
<evidence type="ECO:0000256" key="1">
    <source>
        <dbReference type="ARBA" id="ARBA00006484"/>
    </source>
</evidence>
<dbReference type="RefSeq" id="WP_090338951.1">
    <property type="nucleotide sequence ID" value="NZ_FNXY01000008.1"/>
</dbReference>
<keyword evidence="4" id="KW-1185">Reference proteome</keyword>
<dbReference type="Gene3D" id="3.40.50.720">
    <property type="entry name" value="NAD(P)-binding Rossmann-like Domain"/>
    <property type="match status" value="1"/>
</dbReference>
<keyword evidence="2" id="KW-0560">Oxidoreductase</keyword>
<organism evidence="3 4">
    <name type="scientific">Dyadobacter koreensis</name>
    <dbReference type="NCBI Taxonomy" id="408657"/>
    <lineage>
        <taxon>Bacteria</taxon>
        <taxon>Pseudomonadati</taxon>
        <taxon>Bacteroidota</taxon>
        <taxon>Cytophagia</taxon>
        <taxon>Cytophagales</taxon>
        <taxon>Spirosomataceae</taxon>
        <taxon>Dyadobacter</taxon>
    </lineage>
</organism>
<gene>
    <name evidence="3" type="ORF">SAMN04487995_4763</name>
</gene>
<name>A0A1H6YX67_9BACT</name>
<dbReference type="SUPFAM" id="SSF51735">
    <property type="entry name" value="NAD(P)-binding Rossmann-fold domains"/>
    <property type="match status" value="1"/>
</dbReference>